<feature type="transmembrane region" description="Helical" evidence="1">
    <location>
        <begin position="40"/>
        <end position="59"/>
    </location>
</feature>
<dbReference type="Proteomes" id="UP000021369">
    <property type="component" value="Unassembled WGS sequence"/>
</dbReference>
<dbReference type="EMBL" id="JEOB01000002">
    <property type="protein sequence ID" value="EXM40074.1"/>
    <property type="molecule type" value="Genomic_DNA"/>
</dbReference>
<dbReference type="AlphaFoldDB" id="A0A011UHD7"/>
<reference evidence="2 3" key="1">
    <citation type="submission" date="2013-06" db="EMBL/GenBank/DDBJ databases">
        <title>Rumen cellulosomics: divergent fiber-degrading strategies revealed by comparative genome-wide analysis of six Ruminococcal strains.</title>
        <authorList>
            <person name="Dassa B."/>
            <person name="Borovok I."/>
            <person name="Lamed R."/>
            <person name="Flint H."/>
            <person name="Yeoman C.J."/>
            <person name="White B."/>
            <person name="Bayer E.A."/>
        </authorList>
    </citation>
    <scope>NUCLEOTIDE SEQUENCE [LARGE SCALE GENOMIC DNA]</scope>
    <source>
        <strain evidence="2 3">SY3</strain>
    </source>
</reference>
<keyword evidence="1" id="KW-0812">Transmembrane</keyword>
<sequence length="61" mass="7014">MIMSSSDKNDLIKQAEKHAETQLEKIRQDRAERTKRLKRTGIILIIAAVLLIFTTVTILHL</sequence>
<accession>A0A011UHD7</accession>
<dbReference type="PATRIC" id="fig|1341156.4.peg.1397"/>
<evidence type="ECO:0000256" key="1">
    <source>
        <dbReference type="SAM" id="Phobius"/>
    </source>
</evidence>
<keyword evidence="3" id="KW-1185">Reference proteome</keyword>
<gene>
    <name evidence="2" type="ORF">RASY3_04880</name>
</gene>
<evidence type="ECO:0000313" key="3">
    <source>
        <dbReference type="Proteomes" id="UP000021369"/>
    </source>
</evidence>
<protein>
    <submittedName>
        <fullName evidence="2">Uncharacterized protein</fullName>
    </submittedName>
</protein>
<proteinExistence type="predicted"/>
<evidence type="ECO:0000313" key="2">
    <source>
        <dbReference type="EMBL" id="EXM40074.1"/>
    </source>
</evidence>
<name>A0A011UHD7_RUMAL</name>
<keyword evidence="1" id="KW-1133">Transmembrane helix</keyword>
<comment type="caution">
    <text evidence="2">The sequence shown here is derived from an EMBL/GenBank/DDBJ whole genome shotgun (WGS) entry which is preliminary data.</text>
</comment>
<keyword evidence="1" id="KW-0472">Membrane</keyword>
<organism evidence="2 3">
    <name type="scientific">Ruminococcus albus SY3</name>
    <dbReference type="NCBI Taxonomy" id="1341156"/>
    <lineage>
        <taxon>Bacteria</taxon>
        <taxon>Bacillati</taxon>
        <taxon>Bacillota</taxon>
        <taxon>Clostridia</taxon>
        <taxon>Eubacteriales</taxon>
        <taxon>Oscillospiraceae</taxon>
        <taxon>Ruminococcus</taxon>
    </lineage>
</organism>